<keyword evidence="3" id="KW-0677">Repeat</keyword>
<dbReference type="PROSITE" id="PS00101">
    <property type="entry name" value="HEXAPEP_TRANSFERASES"/>
    <property type="match status" value="1"/>
</dbReference>
<accession>A0ABM7T6W5</accession>
<dbReference type="SUPFAM" id="SSF51161">
    <property type="entry name" value="Trimeric LpxA-like enzymes"/>
    <property type="match status" value="1"/>
</dbReference>
<protein>
    <recommendedName>
        <fullName evidence="6">Galactoside O-acetyltransferase</fullName>
    </recommendedName>
</protein>
<evidence type="ECO:0000256" key="2">
    <source>
        <dbReference type="ARBA" id="ARBA00022679"/>
    </source>
</evidence>
<dbReference type="PANTHER" id="PTHR23416">
    <property type="entry name" value="SIALIC ACID SYNTHASE-RELATED"/>
    <property type="match status" value="1"/>
</dbReference>
<organism evidence="4 5">
    <name type="scientific">Clostridium gelidum</name>
    <dbReference type="NCBI Taxonomy" id="704125"/>
    <lineage>
        <taxon>Bacteria</taxon>
        <taxon>Bacillati</taxon>
        <taxon>Bacillota</taxon>
        <taxon>Clostridia</taxon>
        <taxon>Eubacteriales</taxon>
        <taxon>Clostridiaceae</taxon>
        <taxon>Clostridium</taxon>
    </lineage>
</organism>
<dbReference type="InterPro" id="IPR018357">
    <property type="entry name" value="Hexapep_transf_CS"/>
</dbReference>
<dbReference type="InterPro" id="IPR051159">
    <property type="entry name" value="Hexapeptide_acetyltransf"/>
</dbReference>
<evidence type="ECO:0000256" key="3">
    <source>
        <dbReference type="ARBA" id="ARBA00022737"/>
    </source>
</evidence>
<proteinExistence type="inferred from homology"/>
<evidence type="ECO:0000313" key="5">
    <source>
        <dbReference type="Proteomes" id="UP000824633"/>
    </source>
</evidence>
<reference evidence="5" key="1">
    <citation type="submission" date="2021-07" db="EMBL/GenBank/DDBJ databases">
        <title>Complete genome sequencing of a Clostridium isolate.</title>
        <authorList>
            <person name="Ueki A."/>
            <person name="Tonouchi A."/>
        </authorList>
    </citation>
    <scope>NUCLEOTIDE SEQUENCE [LARGE SCALE GENOMIC DNA]</scope>
    <source>
        <strain evidence="5">C5S11</strain>
    </source>
</reference>
<keyword evidence="2" id="KW-0808">Transferase</keyword>
<evidence type="ECO:0008006" key="6">
    <source>
        <dbReference type="Google" id="ProtNLM"/>
    </source>
</evidence>
<sequence length="182" mass="20571">MKSRKKLLEFIDEYIYSFLKDSINIMPLRFVKLIAMYYSDARIRKMYFRKLGVYMGDNTYANLGMKIIMEGEKENDMVYIGNNVSIGPNLLLIASSSPNNSKELKEISYVREKLLKNQKITIDDEVWIGANVTILPGVHVGKCSIIGAGSVVISNIEPYSIYAGVPAKKIREIGTMSRKSTN</sequence>
<dbReference type="Pfam" id="PF00132">
    <property type="entry name" value="Hexapep"/>
    <property type="match status" value="1"/>
</dbReference>
<dbReference type="InterPro" id="IPR001451">
    <property type="entry name" value="Hexapep"/>
</dbReference>
<dbReference type="CDD" id="cd04647">
    <property type="entry name" value="LbH_MAT_like"/>
    <property type="match status" value="1"/>
</dbReference>
<dbReference type="PANTHER" id="PTHR23416:SF23">
    <property type="entry name" value="ACETYLTRANSFERASE C18B11.09C-RELATED"/>
    <property type="match status" value="1"/>
</dbReference>
<evidence type="ECO:0000313" key="4">
    <source>
        <dbReference type="EMBL" id="BCZ47093.1"/>
    </source>
</evidence>
<dbReference type="InterPro" id="IPR011004">
    <property type="entry name" value="Trimer_LpxA-like_sf"/>
</dbReference>
<name>A0ABM7T6W5_9CLOT</name>
<dbReference type="Gene3D" id="2.160.10.10">
    <property type="entry name" value="Hexapeptide repeat proteins"/>
    <property type="match status" value="1"/>
</dbReference>
<dbReference type="Proteomes" id="UP000824633">
    <property type="component" value="Chromosome"/>
</dbReference>
<gene>
    <name evidence="4" type="ORF">psyc5s11_31600</name>
</gene>
<evidence type="ECO:0000256" key="1">
    <source>
        <dbReference type="ARBA" id="ARBA00007274"/>
    </source>
</evidence>
<dbReference type="EMBL" id="AP024849">
    <property type="protein sequence ID" value="BCZ47093.1"/>
    <property type="molecule type" value="Genomic_DNA"/>
</dbReference>
<comment type="similarity">
    <text evidence="1">Belongs to the transferase hexapeptide repeat family.</text>
</comment>
<keyword evidence="5" id="KW-1185">Reference proteome</keyword>
<dbReference type="RefSeq" id="WP_224033475.1">
    <property type="nucleotide sequence ID" value="NZ_AP024849.1"/>
</dbReference>